<dbReference type="InterPro" id="IPR029071">
    <property type="entry name" value="Ubiquitin-like_domsf"/>
</dbReference>
<evidence type="ECO:0000313" key="3">
    <source>
        <dbReference type="EMBL" id="TKA43096.1"/>
    </source>
</evidence>
<dbReference type="AlphaFoldDB" id="A0A4U0V5H1"/>
<dbReference type="InterPro" id="IPR000626">
    <property type="entry name" value="Ubiquitin-like_dom"/>
</dbReference>
<dbReference type="Pfam" id="PF11976">
    <property type="entry name" value="Rad60-SLD"/>
    <property type="match status" value="1"/>
</dbReference>
<evidence type="ECO:0000259" key="2">
    <source>
        <dbReference type="PROSITE" id="PS50053"/>
    </source>
</evidence>
<feature type="compositionally biased region" description="Basic and acidic residues" evidence="1">
    <location>
        <begin position="37"/>
        <end position="74"/>
    </location>
</feature>
<gene>
    <name evidence="3" type="ORF">B0A54_06044</name>
</gene>
<feature type="domain" description="Ubiquitin-like" evidence="2">
    <location>
        <begin position="374"/>
        <end position="447"/>
    </location>
</feature>
<comment type="caution">
    <text evidence="3">The sequence shown here is derived from an EMBL/GenBank/DDBJ whole genome shotgun (WGS) entry which is preliminary data.</text>
</comment>
<feature type="compositionally biased region" description="Acidic residues" evidence="1">
    <location>
        <begin position="174"/>
        <end position="185"/>
    </location>
</feature>
<feature type="region of interest" description="Disordered" evidence="1">
    <location>
        <begin position="13"/>
        <end position="139"/>
    </location>
</feature>
<dbReference type="InterPro" id="IPR022617">
    <property type="entry name" value="Rad60/SUMO-like_dom"/>
</dbReference>
<evidence type="ECO:0000313" key="4">
    <source>
        <dbReference type="Proteomes" id="UP000310066"/>
    </source>
</evidence>
<protein>
    <recommendedName>
        <fullName evidence="2">Ubiquitin-like domain-containing protein</fullName>
    </recommendedName>
</protein>
<organism evidence="3 4">
    <name type="scientific">Friedmanniomyces endolithicus</name>
    <dbReference type="NCBI Taxonomy" id="329885"/>
    <lineage>
        <taxon>Eukaryota</taxon>
        <taxon>Fungi</taxon>
        <taxon>Dikarya</taxon>
        <taxon>Ascomycota</taxon>
        <taxon>Pezizomycotina</taxon>
        <taxon>Dothideomycetes</taxon>
        <taxon>Dothideomycetidae</taxon>
        <taxon>Mycosphaerellales</taxon>
        <taxon>Teratosphaeriaceae</taxon>
        <taxon>Friedmanniomyces</taxon>
    </lineage>
</organism>
<dbReference type="PROSITE" id="PS50053">
    <property type="entry name" value="UBIQUITIN_2"/>
    <property type="match status" value="1"/>
</dbReference>
<dbReference type="OrthoDB" id="3365399at2759"/>
<proteinExistence type="predicted"/>
<dbReference type="Proteomes" id="UP000310066">
    <property type="component" value="Unassembled WGS sequence"/>
</dbReference>
<reference evidence="3 4" key="1">
    <citation type="submission" date="2017-03" db="EMBL/GenBank/DDBJ databases">
        <title>Genomes of endolithic fungi from Antarctica.</title>
        <authorList>
            <person name="Coleine C."/>
            <person name="Masonjones S."/>
            <person name="Stajich J.E."/>
        </authorList>
    </citation>
    <scope>NUCLEOTIDE SEQUENCE [LARGE SCALE GENOMIC DNA]</scope>
    <source>
        <strain evidence="3 4">CCFEE 5311</strain>
    </source>
</reference>
<feature type="compositionally biased region" description="Polar residues" evidence="1">
    <location>
        <begin position="204"/>
        <end position="226"/>
    </location>
</feature>
<sequence>MSLFNRPAWAITRDAEDEASSENIFSHTKRSFAESMAEERRTKKAREQKLQREQERKERRSSAKQDAEVQDIKVKGKPSPSKRRRITLEEGEDLLGSIGLSPGLAKRSHGGGSKDVNASPVRRSPRVNKIASKDDSRFAVEGKPIRPLVMEVQDGSDEEEEVQFSHARPAEPVEPVEQDSDDEFAELARAARARAKLREDSMKKSQTPGVKSPTPGQQVASLSRARSPTPPPDPHVSLLITSRIEGTKPLLVIRKLSQRLQEIRHVWCERQGFSKDFADGVYLIHRMRRVFDVTTCRSLGLGVDAEGNVTMKGAEGTEGVEKVALEAVTDDIYAQIKAERDREERIRQGLDVAEEEEAQAGASEAVAQPVEPIVRILLISKERKDPFKLKVKPSTTVAKIMAACKPQFDLAEGQSIYLDFDGERLQPGQTIQDTEITDMDRIDVHVY</sequence>
<name>A0A4U0V5H1_9PEZI</name>
<dbReference type="Gene3D" id="3.10.20.90">
    <property type="entry name" value="Phosphatidylinositol 3-kinase Catalytic Subunit, Chain A, domain 1"/>
    <property type="match status" value="1"/>
</dbReference>
<dbReference type="SUPFAM" id="SSF54236">
    <property type="entry name" value="Ubiquitin-like"/>
    <property type="match status" value="1"/>
</dbReference>
<accession>A0A4U0V5H1</accession>
<feature type="region of interest" description="Disordered" evidence="1">
    <location>
        <begin position="154"/>
        <end position="235"/>
    </location>
</feature>
<dbReference type="EMBL" id="NAJP01000020">
    <property type="protein sequence ID" value="TKA43096.1"/>
    <property type="molecule type" value="Genomic_DNA"/>
</dbReference>
<evidence type="ECO:0000256" key="1">
    <source>
        <dbReference type="SAM" id="MobiDB-lite"/>
    </source>
</evidence>